<evidence type="ECO:0008006" key="4">
    <source>
        <dbReference type="Google" id="ProtNLM"/>
    </source>
</evidence>
<dbReference type="PATRIC" id="fig|42234.21.peg.6742"/>
<dbReference type="EMBL" id="JPPY01000186">
    <property type="protein sequence ID" value="KND28683.1"/>
    <property type="molecule type" value="Genomic_DNA"/>
</dbReference>
<feature type="transmembrane region" description="Helical" evidence="1">
    <location>
        <begin position="12"/>
        <end position="30"/>
    </location>
</feature>
<feature type="transmembrane region" description="Helical" evidence="1">
    <location>
        <begin position="201"/>
        <end position="225"/>
    </location>
</feature>
<feature type="transmembrane region" description="Helical" evidence="1">
    <location>
        <begin position="237"/>
        <end position="259"/>
    </location>
</feature>
<keyword evidence="1" id="KW-0472">Membrane</keyword>
<protein>
    <recommendedName>
        <fullName evidence="4">Tat (Twin-arginine translocation) pathway signal sequence</fullName>
    </recommendedName>
</protein>
<name>A0A0L0JT08_9ACTN</name>
<reference evidence="3" key="1">
    <citation type="submission" date="2014-07" db="EMBL/GenBank/DDBJ databases">
        <title>Genome sequencing of plant-pathogenic Streptomyces species.</title>
        <authorList>
            <person name="Harrison J."/>
            <person name="Sapp M."/>
            <person name="Thwaites R."/>
            <person name="Studholme D.J."/>
        </authorList>
    </citation>
    <scope>NUCLEOTIDE SEQUENCE [LARGE SCALE GENOMIC DNA]</scope>
    <source>
        <strain evidence="3">NCPPB 4445</strain>
    </source>
</reference>
<keyword evidence="1" id="KW-0812">Transmembrane</keyword>
<feature type="transmembrane region" description="Helical" evidence="1">
    <location>
        <begin position="118"/>
        <end position="140"/>
    </location>
</feature>
<proteinExistence type="predicted"/>
<evidence type="ECO:0000256" key="1">
    <source>
        <dbReference type="SAM" id="Phobius"/>
    </source>
</evidence>
<keyword evidence="1" id="KW-1133">Transmembrane helix</keyword>
<evidence type="ECO:0000313" key="3">
    <source>
        <dbReference type="Proteomes" id="UP000037151"/>
    </source>
</evidence>
<sequence length="277" mass="28157">MSSNALGPSSSLRARVLVALVVVLVPGVYFGPHLLADDGSQSGFSDQRALVGAVEEGFVRYWAAGSGDYSSGMGGVVEYWFRFHVAKALIALALLGVLVALGVVVWRAFLRSEGVRRGGLAVAGVCVTGVGLLSLVVAAANVQGAVAPFTSALTMLPVGARGGELGGTLEQVRAQLAADPDGASPSPSPALAEMISDNARYHVSMVVIAGVVAVGLAVVSVVLWRRFAGAGDRRARRLLGAFGGIGTVLVMAVLVVGVANVTVAADSARGLTEFFGV</sequence>
<comment type="caution">
    <text evidence="2">The sequence shown here is derived from an EMBL/GenBank/DDBJ whole genome shotgun (WGS) entry which is preliminary data.</text>
</comment>
<feature type="transmembrane region" description="Helical" evidence="1">
    <location>
        <begin position="88"/>
        <end position="106"/>
    </location>
</feature>
<evidence type="ECO:0000313" key="2">
    <source>
        <dbReference type="EMBL" id="KND28683.1"/>
    </source>
</evidence>
<organism evidence="2 3">
    <name type="scientific">Streptomyces acidiscabies</name>
    <dbReference type="NCBI Taxonomy" id="42234"/>
    <lineage>
        <taxon>Bacteria</taxon>
        <taxon>Bacillati</taxon>
        <taxon>Actinomycetota</taxon>
        <taxon>Actinomycetes</taxon>
        <taxon>Kitasatosporales</taxon>
        <taxon>Streptomycetaceae</taxon>
        <taxon>Streptomyces</taxon>
    </lineage>
</organism>
<gene>
    <name evidence="2" type="ORF">IQ63_32750</name>
</gene>
<accession>A0A0L0JT08</accession>
<dbReference type="AlphaFoldDB" id="A0A0L0JT08"/>
<dbReference type="Proteomes" id="UP000037151">
    <property type="component" value="Unassembled WGS sequence"/>
</dbReference>